<reference evidence="9" key="1">
    <citation type="journal article" date="2020" name="mSystems">
        <title>Genome- and Community-Level Interaction Insights into Carbon Utilization and Element Cycling Functions of Hydrothermarchaeota in Hydrothermal Sediment.</title>
        <authorList>
            <person name="Zhou Z."/>
            <person name="Liu Y."/>
            <person name="Xu W."/>
            <person name="Pan J."/>
            <person name="Luo Z.H."/>
            <person name="Li M."/>
        </authorList>
    </citation>
    <scope>NUCLEOTIDE SEQUENCE [LARGE SCALE GENOMIC DNA]</scope>
    <source>
        <strain evidence="9">HyVt-493</strain>
    </source>
</reference>
<evidence type="ECO:0000256" key="1">
    <source>
        <dbReference type="ARBA" id="ARBA00004651"/>
    </source>
</evidence>
<feature type="domain" description="Tyrosine-protein kinase G-rich" evidence="8">
    <location>
        <begin position="395"/>
        <end position="434"/>
    </location>
</feature>
<evidence type="ECO:0000256" key="6">
    <source>
        <dbReference type="SAM" id="Phobius"/>
    </source>
</evidence>
<keyword evidence="3 6" id="KW-0812">Transmembrane</keyword>
<dbReference type="Pfam" id="PF13807">
    <property type="entry name" value="GNVR"/>
    <property type="match status" value="1"/>
</dbReference>
<dbReference type="Proteomes" id="UP000885750">
    <property type="component" value="Unassembled WGS sequence"/>
</dbReference>
<name>A0A7V2T2P1_LEUMU</name>
<accession>A0A7V2T2P1</accession>
<feature type="transmembrane region" description="Helical" evidence="6">
    <location>
        <begin position="33"/>
        <end position="56"/>
    </location>
</feature>
<dbReference type="Pfam" id="PF02706">
    <property type="entry name" value="Wzz"/>
    <property type="match status" value="1"/>
</dbReference>
<dbReference type="InterPro" id="IPR032807">
    <property type="entry name" value="GNVR"/>
</dbReference>
<evidence type="ECO:0000256" key="2">
    <source>
        <dbReference type="ARBA" id="ARBA00022475"/>
    </source>
</evidence>
<comment type="caution">
    <text evidence="9">The sequence shown here is derived from an EMBL/GenBank/DDBJ whole genome shotgun (WGS) entry which is preliminary data.</text>
</comment>
<dbReference type="InterPro" id="IPR050445">
    <property type="entry name" value="Bact_polysacc_biosynth/exp"/>
</dbReference>
<dbReference type="InterPro" id="IPR003856">
    <property type="entry name" value="LPS_length_determ_N"/>
</dbReference>
<evidence type="ECO:0000313" key="9">
    <source>
        <dbReference type="EMBL" id="HFC92201.1"/>
    </source>
</evidence>
<dbReference type="PANTHER" id="PTHR32309">
    <property type="entry name" value="TYROSINE-PROTEIN KINASE"/>
    <property type="match status" value="1"/>
</dbReference>
<evidence type="ECO:0000259" key="7">
    <source>
        <dbReference type="Pfam" id="PF02706"/>
    </source>
</evidence>
<evidence type="ECO:0000259" key="8">
    <source>
        <dbReference type="Pfam" id="PF13807"/>
    </source>
</evidence>
<dbReference type="SUPFAM" id="SSF160355">
    <property type="entry name" value="Bacterial polysaccharide co-polymerase-like"/>
    <property type="match status" value="2"/>
</dbReference>
<organism evidence="9">
    <name type="scientific">Leucothrix mucor</name>
    <dbReference type="NCBI Taxonomy" id="45248"/>
    <lineage>
        <taxon>Bacteria</taxon>
        <taxon>Pseudomonadati</taxon>
        <taxon>Pseudomonadota</taxon>
        <taxon>Gammaproteobacteria</taxon>
        <taxon>Thiotrichales</taxon>
        <taxon>Thiotrichaceae</taxon>
        <taxon>Leucothrix</taxon>
    </lineage>
</organism>
<dbReference type="GO" id="GO:0005886">
    <property type="term" value="C:plasma membrane"/>
    <property type="evidence" value="ECO:0007669"/>
    <property type="project" value="UniProtKB-SubCell"/>
</dbReference>
<protein>
    <recommendedName>
        <fullName evidence="10">Polysaccharide chain length determinant N-terminal domain-containing protein</fullName>
    </recommendedName>
</protein>
<evidence type="ECO:0000256" key="3">
    <source>
        <dbReference type="ARBA" id="ARBA00022692"/>
    </source>
</evidence>
<proteinExistence type="predicted"/>
<dbReference type="PANTHER" id="PTHR32309:SF13">
    <property type="entry name" value="FERRIC ENTEROBACTIN TRANSPORT PROTEIN FEPE"/>
    <property type="match status" value="1"/>
</dbReference>
<keyword evidence="4 6" id="KW-1133">Transmembrane helix</keyword>
<evidence type="ECO:0000256" key="4">
    <source>
        <dbReference type="ARBA" id="ARBA00022989"/>
    </source>
</evidence>
<evidence type="ECO:0000256" key="5">
    <source>
        <dbReference type="ARBA" id="ARBA00023136"/>
    </source>
</evidence>
<dbReference type="Gene3D" id="3.30.1890.10">
    <property type="entry name" value="FepE-like"/>
    <property type="match status" value="2"/>
</dbReference>
<dbReference type="GO" id="GO:0004713">
    <property type="term" value="F:protein tyrosine kinase activity"/>
    <property type="evidence" value="ECO:0007669"/>
    <property type="project" value="TreeGrafter"/>
</dbReference>
<feature type="domain" description="Polysaccharide chain length determinant N-terminal" evidence="7">
    <location>
        <begin position="18"/>
        <end position="89"/>
    </location>
</feature>
<feature type="transmembrane region" description="Helical" evidence="6">
    <location>
        <begin position="413"/>
        <end position="432"/>
    </location>
</feature>
<keyword evidence="5 6" id="KW-0472">Membrane</keyword>
<sequence length="445" mass="51072">MNENLSVQHTQIANERGVSLYDILLVLYRQRKLITIVTLICLFLAVLLALLLTPVYQAKVSFLPPSGKDVAALNISDLSNSKDPKDSIIYEIDQEQLYHQFETQLNSVGLRKVIFDEMNLKDEFPSVKNTDEAFYKYFKDYYIVKPKASRQDDKLRSIQVVLNGEKPKQIANVLNKIVYSASKKTIEDVVFAIKEIINNKVDLLNNNIAALRMGYINRTNDTIVQLTEADKIERNIINDKIRALKHAAKLQLQDKIKRLEEAEAIAGEIGLEEQYVSNSSNLDVDVVNLFANNSRNKQKKSHYFRDDPNPLYYRGRKALRAEIKELKSRTLDDPFIPELRLLEQELIVLKQNQRVNAMSERKNNDAFIKGLRDKELELAYLNSIHIDTSKIKAVIIDQLAYPPNERLKPKRSLIVVLGGIFGFMLGILVAFMRNYLREHPVIANA</sequence>
<dbReference type="AlphaFoldDB" id="A0A7V2T2P1"/>
<evidence type="ECO:0008006" key="10">
    <source>
        <dbReference type="Google" id="ProtNLM"/>
    </source>
</evidence>
<keyword evidence="2" id="KW-1003">Cell membrane</keyword>
<dbReference type="EMBL" id="DRMS01000198">
    <property type="protein sequence ID" value="HFC92201.1"/>
    <property type="molecule type" value="Genomic_DNA"/>
</dbReference>
<comment type="subcellular location">
    <subcellularLocation>
        <location evidence="1">Cell membrane</location>
        <topology evidence="1">Multi-pass membrane protein</topology>
    </subcellularLocation>
</comment>
<gene>
    <name evidence="9" type="ORF">ENJ51_05245</name>
</gene>